<feature type="signal peptide" evidence="3">
    <location>
        <begin position="1"/>
        <end position="30"/>
    </location>
</feature>
<dbReference type="PANTHER" id="PTHR35936:SF17">
    <property type="entry name" value="ARGININE-BINDING EXTRACELLULAR PROTEIN ARTP"/>
    <property type="match status" value="1"/>
</dbReference>
<evidence type="ECO:0000256" key="2">
    <source>
        <dbReference type="ARBA" id="ARBA00022729"/>
    </source>
</evidence>
<dbReference type="SUPFAM" id="SSF53850">
    <property type="entry name" value="Periplasmic binding protein-like II"/>
    <property type="match status" value="1"/>
</dbReference>
<proteinExistence type="inferred from homology"/>
<sequence length="262" mass="28304">MISNLKRSRLSSLLLAGALCCGTFASVAQAETLKLLAGSTPASRPTCFMDLETGKFQGFMPEVAEEVAKRAGFEVSFNAIPFSALLQSLLSDKIDMIVAGMSPTDQRKTKVDFSEGITGIGEGIYARDDNKKVYRTPADFKGETIGIMAGTDYGRRISEMNIAKEVKFYENAADLARDVSLGRVSIGMNDYPILKGQASIGNLKGMHVVETYQATKVSPVAFAVRKGNGPLLEKINAALSSMKQDGTLEKILNKWGIQYIPA</sequence>
<gene>
    <name evidence="5" type="ORF">CQW29_16575</name>
</gene>
<keyword evidence="6" id="KW-1185">Reference proteome</keyword>
<dbReference type="SMART" id="SM00062">
    <property type="entry name" value="PBPb"/>
    <property type="match status" value="1"/>
</dbReference>
<evidence type="ECO:0000259" key="4">
    <source>
        <dbReference type="SMART" id="SM00062"/>
    </source>
</evidence>
<dbReference type="PANTHER" id="PTHR35936">
    <property type="entry name" value="MEMBRANE-BOUND LYTIC MUREIN TRANSGLYCOSYLASE F"/>
    <property type="match status" value="1"/>
</dbReference>
<dbReference type="CDD" id="cd13530">
    <property type="entry name" value="PBP2_peptides_like"/>
    <property type="match status" value="1"/>
</dbReference>
<evidence type="ECO:0000256" key="1">
    <source>
        <dbReference type="ARBA" id="ARBA00010333"/>
    </source>
</evidence>
<keyword evidence="2 3" id="KW-0732">Signal</keyword>
<comment type="caution">
    <text evidence="5">The sequence shown here is derived from an EMBL/GenBank/DDBJ whole genome shotgun (WGS) entry which is preliminary data.</text>
</comment>
<dbReference type="Pfam" id="PF00497">
    <property type="entry name" value="SBP_bac_3"/>
    <property type="match status" value="1"/>
</dbReference>
<dbReference type="OrthoDB" id="9768183at2"/>
<dbReference type="Gene3D" id="3.40.190.10">
    <property type="entry name" value="Periplasmic binding protein-like II"/>
    <property type="match status" value="2"/>
</dbReference>
<protein>
    <submittedName>
        <fullName evidence="5">Amino acid ABC transporter substrate-binding protein</fullName>
    </submittedName>
</protein>
<dbReference type="Proteomes" id="UP000239181">
    <property type="component" value="Unassembled WGS sequence"/>
</dbReference>
<feature type="domain" description="Solute-binding protein family 3/N-terminal" evidence="4">
    <location>
        <begin position="34"/>
        <end position="257"/>
    </location>
</feature>
<organism evidence="5 6">
    <name type="scientific">Pantoea coffeiphila</name>
    <dbReference type="NCBI Taxonomy" id="1465635"/>
    <lineage>
        <taxon>Bacteria</taxon>
        <taxon>Pseudomonadati</taxon>
        <taxon>Pseudomonadota</taxon>
        <taxon>Gammaproteobacteria</taxon>
        <taxon>Enterobacterales</taxon>
        <taxon>Erwiniaceae</taxon>
        <taxon>Pantoea</taxon>
    </lineage>
</organism>
<reference evidence="5 6" key="1">
    <citation type="submission" date="2017-10" db="EMBL/GenBank/DDBJ databases">
        <title>Draft genome of two endophytic bacteria isolated from 'guarana' Paullinia cupana (Mart.) Ducke.</title>
        <authorList>
            <person name="Siqueira K.A."/>
            <person name="Liotti R.G."/>
            <person name="Mendes T.A."/>
            <person name="Soares M.A."/>
        </authorList>
    </citation>
    <scope>NUCLEOTIDE SEQUENCE [LARGE SCALE GENOMIC DNA]</scope>
    <source>
        <strain evidence="5 6">342</strain>
    </source>
</reference>
<accession>A0A2S9I9M9</accession>
<evidence type="ECO:0000256" key="3">
    <source>
        <dbReference type="SAM" id="SignalP"/>
    </source>
</evidence>
<evidence type="ECO:0000313" key="5">
    <source>
        <dbReference type="EMBL" id="PRD14497.1"/>
    </source>
</evidence>
<dbReference type="EMBL" id="PDET01000011">
    <property type="protein sequence ID" value="PRD14497.1"/>
    <property type="molecule type" value="Genomic_DNA"/>
</dbReference>
<feature type="chain" id="PRO_5015765188" evidence="3">
    <location>
        <begin position="31"/>
        <end position="262"/>
    </location>
</feature>
<name>A0A2S9I9M9_9GAMM</name>
<dbReference type="InterPro" id="IPR001638">
    <property type="entry name" value="Solute-binding_3/MltF_N"/>
</dbReference>
<comment type="similarity">
    <text evidence="1">Belongs to the bacterial solute-binding protein 3 family.</text>
</comment>
<dbReference type="AlphaFoldDB" id="A0A2S9I9M9"/>
<evidence type="ECO:0000313" key="6">
    <source>
        <dbReference type="Proteomes" id="UP000239181"/>
    </source>
</evidence>